<dbReference type="PROSITE" id="PS50939">
    <property type="entry name" value="CYTOCHROME_B561"/>
    <property type="match status" value="1"/>
</dbReference>
<evidence type="ECO:0000313" key="13">
    <source>
        <dbReference type="EMBL" id="KAK9842941.1"/>
    </source>
</evidence>
<dbReference type="PANTHER" id="PTHR15422:SF45">
    <property type="entry name" value="CYTOCHROME B561 DOMAIN-CONTAINING PROTEIN"/>
    <property type="match status" value="1"/>
</dbReference>
<feature type="transmembrane region" description="Helical" evidence="11">
    <location>
        <begin position="20"/>
        <end position="45"/>
    </location>
</feature>
<feature type="domain" description="Cytochrome b561" evidence="12">
    <location>
        <begin position="1"/>
        <end position="159"/>
    </location>
</feature>
<keyword evidence="14" id="KW-1185">Reference proteome</keyword>
<dbReference type="InterPro" id="IPR045150">
    <property type="entry name" value="CYB561D1/2"/>
</dbReference>
<evidence type="ECO:0000256" key="1">
    <source>
        <dbReference type="ARBA" id="ARBA00001970"/>
    </source>
</evidence>
<evidence type="ECO:0000256" key="3">
    <source>
        <dbReference type="ARBA" id="ARBA00022448"/>
    </source>
</evidence>
<feature type="transmembrane region" description="Helical" evidence="11">
    <location>
        <begin position="107"/>
        <end position="127"/>
    </location>
</feature>
<evidence type="ECO:0000256" key="11">
    <source>
        <dbReference type="SAM" id="Phobius"/>
    </source>
</evidence>
<dbReference type="EMBL" id="JALJOS010000002">
    <property type="protein sequence ID" value="KAK9842941.1"/>
    <property type="molecule type" value="Genomic_DNA"/>
</dbReference>
<reference evidence="13 14" key="1">
    <citation type="journal article" date="2024" name="Nat. Commun.">
        <title>Phylogenomics reveals the evolutionary origins of lichenization in chlorophyte algae.</title>
        <authorList>
            <person name="Puginier C."/>
            <person name="Libourel C."/>
            <person name="Otte J."/>
            <person name="Skaloud P."/>
            <person name="Haon M."/>
            <person name="Grisel S."/>
            <person name="Petersen M."/>
            <person name="Berrin J.G."/>
            <person name="Delaux P.M."/>
            <person name="Dal Grande F."/>
            <person name="Keller J."/>
        </authorList>
    </citation>
    <scope>NUCLEOTIDE SEQUENCE [LARGE SCALE GENOMIC DNA]</scope>
    <source>
        <strain evidence="13 14">SAG 2145</strain>
    </source>
</reference>
<dbReference type="PANTHER" id="PTHR15422">
    <property type="entry name" value="OS05G0565100 PROTEIN"/>
    <property type="match status" value="1"/>
</dbReference>
<evidence type="ECO:0000259" key="12">
    <source>
        <dbReference type="PROSITE" id="PS50939"/>
    </source>
</evidence>
<keyword evidence="9" id="KW-0408">Iron</keyword>
<evidence type="ECO:0000256" key="2">
    <source>
        <dbReference type="ARBA" id="ARBA00004141"/>
    </source>
</evidence>
<evidence type="ECO:0000256" key="8">
    <source>
        <dbReference type="ARBA" id="ARBA00022989"/>
    </source>
</evidence>
<dbReference type="SMART" id="SM00665">
    <property type="entry name" value="B561"/>
    <property type="match status" value="1"/>
</dbReference>
<name>A0AAW1SA13_9CHLO</name>
<keyword evidence="3" id="KW-0813">Transport</keyword>
<dbReference type="GO" id="GO:0016020">
    <property type="term" value="C:membrane"/>
    <property type="evidence" value="ECO:0007669"/>
    <property type="project" value="UniProtKB-SubCell"/>
</dbReference>
<evidence type="ECO:0000313" key="14">
    <source>
        <dbReference type="Proteomes" id="UP001438707"/>
    </source>
</evidence>
<dbReference type="Gene3D" id="1.20.120.1770">
    <property type="match status" value="1"/>
</dbReference>
<sequence>MAEGVLTAVKFRPREGSSRIRAIFTHIFWQALALICVAGGFLAIYENKVNLGKPHFRSYHAKVGLASVLGTATAPLAGAAAFRRLGLLDRLPASLQPRVKQLHRRGGMLNLALALLAVQLALTHPAVKKPLWTPIWQVLVALLAACIFLRSLYEPVSKPVAQVLSFSESDLGQLDKQL</sequence>
<keyword evidence="6" id="KW-0479">Metal-binding</keyword>
<keyword evidence="8 11" id="KW-1133">Transmembrane helix</keyword>
<organism evidence="13 14">
    <name type="scientific">Apatococcus lobatus</name>
    <dbReference type="NCBI Taxonomy" id="904363"/>
    <lineage>
        <taxon>Eukaryota</taxon>
        <taxon>Viridiplantae</taxon>
        <taxon>Chlorophyta</taxon>
        <taxon>core chlorophytes</taxon>
        <taxon>Trebouxiophyceae</taxon>
        <taxon>Chlorellales</taxon>
        <taxon>Chlorellaceae</taxon>
        <taxon>Apatococcus</taxon>
    </lineage>
</organism>
<comment type="subcellular location">
    <subcellularLocation>
        <location evidence="2">Membrane</location>
        <topology evidence="2">Multi-pass membrane protein</topology>
    </subcellularLocation>
</comment>
<evidence type="ECO:0000256" key="10">
    <source>
        <dbReference type="ARBA" id="ARBA00023136"/>
    </source>
</evidence>
<dbReference type="InterPro" id="IPR006593">
    <property type="entry name" value="Cyt_b561/ferric_Rdtase_TM"/>
</dbReference>
<dbReference type="AlphaFoldDB" id="A0AAW1SA13"/>
<dbReference type="Proteomes" id="UP001438707">
    <property type="component" value="Unassembled WGS sequence"/>
</dbReference>
<keyword evidence="10 11" id="KW-0472">Membrane</keyword>
<keyword evidence="4" id="KW-0349">Heme</keyword>
<evidence type="ECO:0000256" key="9">
    <source>
        <dbReference type="ARBA" id="ARBA00023004"/>
    </source>
</evidence>
<evidence type="ECO:0000256" key="6">
    <source>
        <dbReference type="ARBA" id="ARBA00022723"/>
    </source>
</evidence>
<dbReference type="Pfam" id="PF03188">
    <property type="entry name" value="Cytochrom_B561"/>
    <property type="match status" value="1"/>
</dbReference>
<gene>
    <name evidence="13" type="ORF">WJX74_004663</name>
</gene>
<evidence type="ECO:0000256" key="7">
    <source>
        <dbReference type="ARBA" id="ARBA00022982"/>
    </source>
</evidence>
<evidence type="ECO:0000256" key="5">
    <source>
        <dbReference type="ARBA" id="ARBA00022692"/>
    </source>
</evidence>
<proteinExistence type="predicted"/>
<keyword evidence="5 11" id="KW-0812">Transmembrane</keyword>
<accession>A0AAW1SA13</accession>
<comment type="cofactor">
    <cofactor evidence="1">
        <name>heme b</name>
        <dbReference type="ChEBI" id="CHEBI:60344"/>
    </cofactor>
</comment>
<feature type="transmembrane region" description="Helical" evidence="11">
    <location>
        <begin position="133"/>
        <end position="153"/>
    </location>
</feature>
<protein>
    <recommendedName>
        <fullName evidence="12">Cytochrome b561 domain-containing protein</fullName>
    </recommendedName>
</protein>
<evidence type="ECO:0000256" key="4">
    <source>
        <dbReference type="ARBA" id="ARBA00022617"/>
    </source>
</evidence>
<comment type="caution">
    <text evidence="13">The sequence shown here is derived from an EMBL/GenBank/DDBJ whole genome shotgun (WGS) entry which is preliminary data.</text>
</comment>
<keyword evidence="7" id="KW-0249">Electron transport</keyword>
<dbReference type="GO" id="GO:0046872">
    <property type="term" value="F:metal ion binding"/>
    <property type="evidence" value="ECO:0007669"/>
    <property type="project" value="UniProtKB-KW"/>
</dbReference>
<feature type="transmembrane region" description="Helical" evidence="11">
    <location>
        <begin position="65"/>
        <end position="86"/>
    </location>
</feature>
<dbReference type="GO" id="GO:0140575">
    <property type="term" value="F:transmembrane monodehydroascorbate reductase activity"/>
    <property type="evidence" value="ECO:0007669"/>
    <property type="project" value="InterPro"/>
</dbReference>